<feature type="compositionally biased region" description="Basic and acidic residues" evidence="1">
    <location>
        <begin position="1"/>
        <end position="10"/>
    </location>
</feature>
<evidence type="ECO:0000256" key="1">
    <source>
        <dbReference type="SAM" id="MobiDB-lite"/>
    </source>
</evidence>
<dbReference type="RefSeq" id="WP_074539545.1">
    <property type="nucleotide sequence ID" value="NZ_FNBD01000022.1"/>
</dbReference>
<organism evidence="2 3">
    <name type="scientific">Cellulophaga baltica</name>
    <dbReference type="NCBI Taxonomy" id="76594"/>
    <lineage>
        <taxon>Bacteria</taxon>
        <taxon>Pseudomonadati</taxon>
        <taxon>Bacteroidota</taxon>
        <taxon>Flavobacteriia</taxon>
        <taxon>Flavobacteriales</taxon>
        <taxon>Flavobacteriaceae</taxon>
        <taxon>Cellulophaga</taxon>
    </lineage>
</organism>
<dbReference type="InterPro" id="IPR036737">
    <property type="entry name" value="OmpA-like_sf"/>
</dbReference>
<accession>A0A1G7LVK1</accession>
<dbReference type="SUPFAM" id="SSF103088">
    <property type="entry name" value="OmpA-like"/>
    <property type="match status" value="1"/>
</dbReference>
<evidence type="ECO:0000313" key="3">
    <source>
        <dbReference type="Proteomes" id="UP000182114"/>
    </source>
</evidence>
<reference evidence="3" key="1">
    <citation type="submission" date="2016-10" db="EMBL/GenBank/DDBJ databases">
        <authorList>
            <person name="Varghese N."/>
            <person name="Submissions S."/>
        </authorList>
    </citation>
    <scope>NUCLEOTIDE SEQUENCE [LARGE SCALE GENOMIC DNA]</scope>
    <source>
        <strain evidence="3">DSM 24729</strain>
    </source>
</reference>
<dbReference type="Gene3D" id="3.30.1330.60">
    <property type="entry name" value="OmpA-like domain"/>
    <property type="match status" value="1"/>
</dbReference>
<proteinExistence type="predicted"/>
<dbReference type="AlphaFoldDB" id="A0A1G7LVK1"/>
<keyword evidence="3" id="KW-1185">Reference proteome</keyword>
<feature type="region of interest" description="Disordered" evidence="1">
    <location>
        <begin position="1"/>
        <end position="22"/>
    </location>
</feature>
<protein>
    <submittedName>
        <fullName evidence="2">Outer membrane protein OmpA</fullName>
    </submittedName>
</protein>
<sequence>MATVRLKENTDQQATAEAPGGGKGVTELIFFPSINKDLDPDTADTIQQVWALEAHRFDLFLEKTKRYDDAVKELSDAQAQLPKTKDTEGNEVVNASDLQSLKVAQDKLRGLICEEEDKEDIDPVPQGGYKSLIEGIGLVSKRTYYASIHDLLQVNDEKHKRNRFESFKFPANLYAEDSNLAKSMKFLLDEIETDSDDGSTDEKLKKQKEEQAAANKGEEDKSSKLKDALKKVKTEINEEWNFGKADGQVKLNTIKNYIPDATVQAFLTEENATLIDNAVTFFNETANFSHQEKEQKRDIIKALLEKEVFDHYDWNKTLLLIREIWAKTDEDFVNEITKFKYKKIPLELEKRKELIEEVYEHRLPNLMFDASGGAQLMRYSANAGGVANFNFTDGKASASVSAEAKFSLAEAGVQANLYLPDNNGIDLEFSVEIETECFDIELKDSSTNSNTEAATFAHNSSFMNSSAALDVATQLQSIVFLKNSEKDKEVFIQVVGQTDTTGDDDYNKRMGYRRANATHAFFTNNTAQWKEYFEDGIWGDEERDMIYLSGYMMENYPAVFKKRFLHMQMNDNDKLRDILIRELKLAVKKYKYPHSNIISTEIKSKVIDGQNANSKPLDGGVISGTLANLASKVSDKQLIETYFKHTKNFIFSEVPGISEKDFKIFYIDTLVNPILSDGEGNLNVQKEGRVVANRTVGLNVYESVKKRIPEETTIKLGQGRFHVEGSVSGFVGATINLSGGFEVNTYKGVAQLVGKKEKTEEKATAYEGKLLAATEKGKNNPSADVSLFGADAGGKASAFAGAKAEASLSIALEWTNPEKITNGWGILASVGGAVTGTAGAGLEGEFKIGFDQETGTFQIKVKANATWGLGGGGAMSFSVGIEQLYDFVVLVYHKLKENDFNILKVFENAIDNFGEPTESRIDVFEVYTGWILKLWQQKDYFKAAGALMGSSAVFGFSILQDFNDFVDEFKNYEENRTETEYMAANVIANANMLTYVPPKVKGRMLYQLAEYKYNQIIRKDRQKEIDVIANLVSGDLYADFEEAALIIIESITHGREWQEAMEHMAVKALDGTYQVHDETTKGTSGRFIAVQESKQFLQNELLTDTDDWKRFENHIKTIKNLDKAWVKEF</sequence>
<dbReference type="Proteomes" id="UP000182114">
    <property type="component" value="Unassembled WGS sequence"/>
</dbReference>
<evidence type="ECO:0000313" key="2">
    <source>
        <dbReference type="EMBL" id="SDF53542.1"/>
    </source>
</evidence>
<gene>
    <name evidence="2" type="ORF">SAMN04487992_12216</name>
</gene>
<dbReference type="EMBL" id="FNBD01000022">
    <property type="protein sequence ID" value="SDF53542.1"/>
    <property type="molecule type" value="Genomic_DNA"/>
</dbReference>
<name>A0A1G7LVK1_9FLAO</name>